<keyword evidence="5" id="KW-0411">Iron-sulfur</keyword>
<dbReference type="SFLD" id="SFLDS00029">
    <property type="entry name" value="Radical_SAM"/>
    <property type="match status" value="1"/>
</dbReference>
<keyword evidence="2" id="KW-0949">S-adenosyl-L-methionine</keyword>
<dbReference type="AlphaFoldDB" id="X1QM73"/>
<evidence type="ECO:0000313" key="7">
    <source>
        <dbReference type="EMBL" id="GAI52075.1"/>
    </source>
</evidence>
<keyword evidence="3" id="KW-0479">Metal-binding</keyword>
<dbReference type="SMART" id="SM00729">
    <property type="entry name" value="Elp3"/>
    <property type="match status" value="1"/>
</dbReference>
<dbReference type="GO" id="GO:0005829">
    <property type="term" value="C:cytosol"/>
    <property type="evidence" value="ECO:0007669"/>
    <property type="project" value="TreeGrafter"/>
</dbReference>
<gene>
    <name evidence="7" type="ORF">S06H3_56375</name>
</gene>
<dbReference type="GO" id="GO:0003824">
    <property type="term" value="F:catalytic activity"/>
    <property type="evidence" value="ECO:0007669"/>
    <property type="project" value="InterPro"/>
</dbReference>
<dbReference type="InterPro" id="IPR051198">
    <property type="entry name" value="BchE-like"/>
</dbReference>
<dbReference type="GO" id="GO:0051539">
    <property type="term" value="F:4 iron, 4 sulfur cluster binding"/>
    <property type="evidence" value="ECO:0007669"/>
    <property type="project" value="UniProtKB-KW"/>
</dbReference>
<dbReference type="GO" id="GO:0046872">
    <property type="term" value="F:metal ion binding"/>
    <property type="evidence" value="ECO:0007669"/>
    <property type="project" value="UniProtKB-KW"/>
</dbReference>
<dbReference type="PANTHER" id="PTHR43409:SF16">
    <property type="entry name" value="SLR0320 PROTEIN"/>
    <property type="match status" value="1"/>
</dbReference>
<comment type="caution">
    <text evidence="7">The sequence shown here is derived from an EMBL/GenBank/DDBJ whole genome shotgun (WGS) entry which is preliminary data.</text>
</comment>
<accession>X1QM73</accession>
<dbReference type="Gene3D" id="3.80.30.20">
    <property type="entry name" value="tm_1862 like domain"/>
    <property type="match status" value="1"/>
</dbReference>
<evidence type="ECO:0000259" key="6">
    <source>
        <dbReference type="PROSITE" id="PS51918"/>
    </source>
</evidence>
<organism evidence="7">
    <name type="scientific">marine sediment metagenome</name>
    <dbReference type="NCBI Taxonomy" id="412755"/>
    <lineage>
        <taxon>unclassified sequences</taxon>
        <taxon>metagenomes</taxon>
        <taxon>ecological metagenomes</taxon>
    </lineage>
</organism>
<evidence type="ECO:0000256" key="4">
    <source>
        <dbReference type="ARBA" id="ARBA00023004"/>
    </source>
</evidence>
<protein>
    <recommendedName>
        <fullName evidence="6">Radical SAM core domain-containing protein</fullName>
    </recommendedName>
</protein>
<dbReference type="SUPFAM" id="SSF102114">
    <property type="entry name" value="Radical SAM enzymes"/>
    <property type="match status" value="1"/>
</dbReference>
<dbReference type="EMBL" id="BARV01036258">
    <property type="protein sequence ID" value="GAI52075.1"/>
    <property type="molecule type" value="Genomic_DNA"/>
</dbReference>
<proteinExistence type="predicted"/>
<dbReference type="SFLD" id="SFLDG01082">
    <property type="entry name" value="B12-binding_domain_containing"/>
    <property type="match status" value="1"/>
</dbReference>
<dbReference type="PROSITE" id="PS51918">
    <property type="entry name" value="RADICAL_SAM"/>
    <property type="match status" value="1"/>
</dbReference>
<dbReference type="SFLD" id="SFLDG01123">
    <property type="entry name" value="methyltransferase_(Class_B)"/>
    <property type="match status" value="1"/>
</dbReference>
<comment type="cofactor">
    <cofactor evidence="1">
        <name>[4Fe-4S] cluster</name>
        <dbReference type="ChEBI" id="CHEBI:49883"/>
    </cofactor>
</comment>
<evidence type="ECO:0000256" key="3">
    <source>
        <dbReference type="ARBA" id="ARBA00022723"/>
    </source>
</evidence>
<feature type="domain" description="Radical SAM core" evidence="6">
    <location>
        <begin position="7"/>
        <end position="230"/>
    </location>
</feature>
<dbReference type="CDD" id="cd01335">
    <property type="entry name" value="Radical_SAM"/>
    <property type="match status" value="1"/>
</dbReference>
<evidence type="ECO:0000256" key="2">
    <source>
        <dbReference type="ARBA" id="ARBA00022691"/>
    </source>
</evidence>
<dbReference type="InterPro" id="IPR058240">
    <property type="entry name" value="rSAM_sf"/>
</dbReference>
<dbReference type="InterPro" id="IPR034466">
    <property type="entry name" value="Methyltransferase_Class_B"/>
</dbReference>
<dbReference type="InterPro" id="IPR006638">
    <property type="entry name" value="Elp3/MiaA/NifB-like_rSAM"/>
</dbReference>
<name>X1QM73_9ZZZZ</name>
<dbReference type="InterPro" id="IPR023404">
    <property type="entry name" value="rSAM_horseshoe"/>
</dbReference>
<keyword evidence="4" id="KW-0408">Iron</keyword>
<dbReference type="InterPro" id="IPR007197">
    <property type="entry name" value="rSAM"/>
</dbReference>
<dbReference type="PANTHER" id="PTHR43409">
    <property type="entry name" value="ANAEROBIC MAGNESIUM-PROTOPORPHYRIN IX MONOMETHYL ESTER CYCLASE-RELATED"/>
    <property type="match status" value="1"/>
</dbReference>
<feature type="non-terminal residue" evidence="7">
    <location>
        <position position="230"/>
    </location>
</feature>
<evidence type="ECO:0000256" key="1">
    <source>
        <dbReference type="ARBA" id="ARBA00001966"/>
    </source>
</evidence>
<feature type="non-terminal residue" evidence="7">
    <location>
        <position position="1"/>
    </location>
</feature>
<sequence>PFHDYFDAGKLYPFITIISGRGCPNNCSFCVLPQVFYGKKYRLRSVKKVVDEIEYNLELFPDLKEVMFEDDTLTADRKRCTGICNGILERRIKISWSANTRADLDGLGLLKLMKKAGCRMLVVGYEFGDQQILNNVGKRLTIEQMRRFSKITKYAGIKVHGCFMIGGPGETRESAEKTMQLAKELKPDTLQFSALAPYPGTKFYKWCKEKGYIIARDWPDWVDAGEQSTV</sequence>
<evidence type="ECO:0000256" key="5">
    <source>
        <dbReference type="ARBA" id="ARBA00023014"/>
    </source>
</evidence>
<reference evidence="7" key="1">
    <citation type="journal article" date="2014" name="Front. Microbiol.">
        <title>High frequency of phylogenetically diverse reductive dehalogenase-homologous genes in deep subseafloor sedimentary metagenomes.</title>
        <authorList>
            <person name="Kawai M."/>
            <person name="Futagami T."/>
            <person name="Toyoda A."/>
            <person name="Takaki Y."/>
            <person name="Nishi S."/>
            <person name="Hori S."/>
            <person name="Arai W."/>
            <person name="Tsubouchi T."/>
            <person name="Morono Y."/>
            <person name="Uchiyama I."/>
            <person name="Ito T."/>
            <person name="Fujiyama A."/>
            <person name="Inagaki F."/>
            <person name="Takami H."/>
        </authorList>
    </citation>
    <scope>NUCLEOTIDE SEQUENCE</scope>
    <source>
        <strain evidence="7">Expedition CK06-06</strain>
    </source>
</reference>
<dbReference type="Pfam" id="PF04055">
    <property type="entry name" value="Radical_SAM"/>
    <property type="match status" value="1"/>
</dbReference>